<dbReference type="RefSeq" id="WP_273077072.1">
    <property type="nucleotide sequence ID" value="NZ_JAULSJ010000028.1"/>
</dbReference>
<organism evidence="1 2">
    <name type="scientific">Chryseobacterium urinae</name>
    <dbReference type="NCBI Taxonomy" id="3058400"/>
    <lineage>
        <taxon>Bacteria</taxon>
        <taxon>Pseudomonadati</taxon>
        <taxon>Bacteroidota</taxon>
        <taxon>Flavobacteriia</taxon>
        <taxon>Flavobacteriales</taxon>
        <taxon>Weeksellaceae</taxon>
        <taxon>Chryseobacterium group</taxon>
        <taxon>Chryseobacterium</taxon>
    </lineage>
</organism>
<dbReference type="Proteomes" id="UP001168128">
    <property type="component" value="Unassembled WGS sequence"/>
</dbReference>
<name>A0ABT8U5S0_9FLAO</name>
<evidence type="ECO:0000313" key="2">
    <source>
        <dbReference type="Proteomes" id="UP001168128"/>
    </source>
</evidence>
<keyword evidence="2" id="KW-1185">Reference proteome</keyword>
<protein>
    <recommendedName>
        <fullName evidence="3">DUF4488 domain-containing protein</fullName>
    </recommendedName>
</protein>
<dbReference type="EMBL" id="JAULSJ010000028">
    <property type="protein sequence ID" value="MDO3426424.1"/>
    <property type="molecule type" value="Genomic_DNA"/>
</dbReference>
<evidence type="ECO:0008006" key="3">
    <source>
        <dbReference type="Google" id="ProtNLM"/>
    </source>
</evidence>
<sequence length="148" mass="17126">MKKSLLIFFLMLFGLCFSQVEKDLYGKWMGVDQGEKGFVTFYPDGFISFNFGSDNIDGKNFIIPEGDFKGKVGQIKYKVDFSKKPFKITLIIYFKNGDELISGEFNKGLIEFTKKDEILFYMDTEQKNPEKIDPLSPDTMLFKKESDL</sequence>
<comment type="caution">
    <text evidence="1">The sequence shown here is derived from an EMBL/GenBank/DDBJ whole genome shotgun (WGS) entry which is preliminary data.</text>
</comment>
<proteinExistence type="predicted"/>
<gene>
    <name evidence="1" type="ORF">QWT87_16200</name>
</gene>
<reference evidence="1" key="1">
    <citation type="submission" date="2023-07" db="EMBL/GenBank/DDBJ databases">
        <title>AMR profile of multidrug- resistance Chryseobacterium gambrini related strain.</title>
        <authorList>
            <person name="Kirdat K."/>
            <person name="Bhatt A."/>
            <person name="Kuyare S."/>
            <person name="Yadav A."/>
        </authorList>
    </citation>
    <scope>NUCLEOTIDE SEQUENCE</scope>
    <source>
        <strain evidence="1">APV-1</strain>
    </source>
</reference>
<evidence type="ECO:0000313" key="1">
    <source>
        <dbReference type="EMBL" id="MDO3426424.1"/>
    </source>
</evidence>
<accession>A0ABT8U5S0</accession>